<dbReference type="Proteomes" id="UP000176339">
    <property type="component" value="Unassembled WGS sequence"/>
</dbReference>
<proteinExistence type="predicted"/>
<dbReference type="GO" id="GO:0009103">
    <property type="term" value="P:lipopolysaccharide biosynthetic process"/>
    <property type="evidence" value="ECO:0007669"/>
    <property type="project" value="TreeGrafter"/>
</dbReference>
<accession>A0A1F5P2Z9</accession>
<dbReference type="Gene3D" id="3.40.50.2000">
    <property type="entry name" value="Glycogen Phosphorylase B"/>
    <property type="match status" value="2"/>
</dbReference>
<dbReference type="Pfam" id="PF00534">
    <property type="entry name" value="Glycos_transf_1"/>
    <property type="match status" value="1"/>
</dbReference>
<feature type="domain" description="Glycosyl transferase family 1" evidence="2">
    <location>
        <begin position="191"/>
        <end position="338"/>
    </location>
</feature>
<keyword evidence="1" id="KW-0808">Transferase</keyword>
<dbReference type="AlphaFoldDB" id="A0A1F5P2Z9"/>
<reference evidence="4 5" key="1">
    <citation type="journal article" date="2016" name="Nat. Commun.">
        <title>Thousands of microbial genomes shed light on interconnected biogeochemical processes in an aquifer system.</title>
        <authorList>
            <person name="Anantharaman K."/>
            <person name="Brown C.T."/>
            <person name="Hug L.A."/>
            <person name="Sharon I."/>
            <person name="Castelle C.J."/>
            <person name="Probst A.J."/>
            <person name="Thomas B.C."/>
            <person name="Singh A."/>
            <person name="Wilkins M.J."/>
            <person name="Karaoz U."/>
            <person name="Brodie E.L."/>
            <person name="Williams K.H."/>
            <person name="Hubbard S.S."/>
            <person name="Banfield J.F."/>
        </authorList>
    </citation>
    <scope>NUCLEOTIDE SEQUENCE [LARGE SCALE GENOMIC DNA]</scope>
</reference>
<sequence length="366" mass="42255">MKIAIDIRPLMEGKTTGVEVYLVNLLHNLFQLDQKNQYILWANSLRPIRLPRFEYPNVSTVITKYPNKFFNLAQKLGWPKLETLIGNFDLFFSPHWRVTALDRRIPMVITFHDLVSEFAPEFFTWRRRVWHRFMNYRTAASRAKKIIAVSESTKKDLMDLYGIEGNKIEVIYPGVTKINKLTTDNLHPTGFFLYLGTFEPRKNIEAVIAAYQDYFAQSHTQLPLVIAGSSGWKTKLVVPDDLKSSVTVRKNVGDTEKIELYEHAFAFVFPSFYEGFGFPVLEAASHGLPVITSYNSSIAEVARDFALFINPFRPSQIARAMLELENDNELYEKLRSLGQNTAQRFTWERTAAQTLDLFSQILNSKF</sequence>
<organism evidence="4 5">
    <name type="scientific">Candidatus Doudnabacteria bacterium RIFCSPHIGHO2_01_FULL_49_9</name>
    <dbReference type="NCBI Taxonomy" id="1817827"/>
    <lineage>
        <taxon>Bacteria</taxon>
        <taxon>Candidatus Doudnaibacteriota</taxon>
    </lineage>
</organism>
<feature type="domain" description="Glycosyltransferase subfamily 4-like N-terminal" evidence="3">
    <location>
        <begin position="17"/>
        <end position="175"/>
    </location>
</feature>
<comment type="caution">
    <text evidence="4">The sequence shown here is derived from an EMBL/GenBank/DDBJ whole genome shotgun (WGS) entry which is preliminary data.</text>
</comment>
<dbReference type="InterPro" id="IPR001296">
    <property type="entry name" value="Glyco_trans_1"/>
</dbReference>
<protein>
    <recommendedName>
        <fullName evidence="6">Glycosyltransferase subfamily 4-like N-terminal domain-containing protein</fullName>
    </recommendedName>
</protein>
<evidence type="ECO:0000259" key="3">
    <source>
        <dbReference type="Pfam" id="PF13439"/>
    </source>
</evidence>
<dbReference type="GO" id="GO:0016757">
    <property type="term" value="F:glycosyltransferase activity"/>
    <property type="evidence" value="ECO:0007669"/>
    <property type="project" value="InterPro"/>
</dbReference>
<dbReference type="PANTHER" id="PTHR46401:SF2">
    <property type="entry name" value="GLYCOSYLTRANSFERASE WBBK-RELATED"/>
    <property type="match status" value="1"/>
</dbReference>
<dbReference type="InterPro" id="IPR028098">
    <property type="entry name" value="Glyco_trans_4-like_N"/>
</dbReference>
<dbReference type="SUPFAM" id="SSF53756">
    <property type="entry name" value="UDP-Glycosyltransferase/glycogen phosphorylase"/>
    <property type="match status" value="1"/>
</dbReference>
<gene>
    <name evidence="4" type="ORF">A2846_02500</name>
</gene>
<evidence type="ECO:0000313" key="4">
    <source>
        <dbReference type="EMBL" id="OGE84205.1"/>
    </source>
</evidence>
<name>A0A1F5P2Z9_9BACT</name>
<evidence type="ECO:0000256" key="1">
    <source>
        <dbReference type="ARBA" id="ARBA00022679"/>
    </source>
</evidence>
<dbReference type="Pfam" id="PF13439">
    <property type="entry name" value="Glyco_transf_4"/>
    <property type="match status" value="1"/>
</dbReference>
<dbReference type="CDD" id="cd03809">
    <property type="entry name" value="GT4_MtfB-like"/>
    <property type="match status" value="1"/>
</dbReference>
<evidence type="ECO:0008006" key="6">
    <source>
        <dbReference type="Google" id="ProtNLM"/>
    </source>
</evidence>
<evidence type="ECO:0000259" key="2">
    <source>
        <dbReference type="Pfam" id="PF00534"/>
    </source>
</evidence>
<evidence type="ECO:0000313" key="5">
    <source>
        <dbReference type="Proteomes" id="UP000176339"/>
    </source>
</evidence>
<dbReference type="PANTHER" id="PTHR46401">
    <property type="entry name" value="GLYCOSYLTRANSFERASE WBBK-RELATED"/>
    <property type="match status" value="1"/>
</dbReference>
<dbReference type="EMBL" id="MFEN01000022">
    <property type="protein sequence ID" value="OGE84205.1"/>
    <property type="molecule type" value="Genomic_DNA"/>
</dbReference>